<protein>
    <submittedName>
        <fullName evidence="1">Uncharacterized protein</fullName>
    </submittedName>
</protein>
<evidence type="ECO:0000313" key="1">
    <source>
        <dbReference type="EMBL" id="RBO85495.1"/>
    </source>
</evidence>
<comment type="caution">
    <text evidence="1">The sequence shown here is derived from an EMBL/GenBank/DDBJ whole genome shotgun (WGS) entry which is preliminary data.</text>
</comment>
<evidence type="ECO:0000313" key="2">
    <source>
        <dbReference type="Proteomes" id="UP000252586"/>
    </source>
</evidence>
<name>A0A366D6B1_9NOCA</name>
<dbReference type="Proteomes" id="UP000252586">
    <property type="component" value="Unassembled WGS sequence"/>
</dbReference>
<sequence>MVPEILLSNPFSDKTLVVWLEAWGEDYWMRPGDAITIESDATGDERFEVSWREDGLVVWPSSPRGCTVRDLAGAELECGHQRPAQAGIAVEPSATSPRPD</sequence>
<dbReference type="AlphaFoldDB" id="A0A366D6B1"/>
<accession>A0A366D6B1</accession>
<reference evidence="1 2" key="1">
    <citation type="submission" date="2018-06" db="EMBL/GenBank/DDBJ databases">
        <title>Genomic Encyclopedia of Type Strains, Phase IV (KMG-IV): sequencing the most valuable type-strain genomes for metagenomic binning, comparative biology and taxonomic classification.</title>
        <authorList>
            <person name="Goeker M."/>
        </authorList>
    </citation>
    <scope>NUCLEOTIDE SEQUENCE [LARGE SCALE GENOMIC DNA]</scope>
    <source>
        <strain evidence="1 2">DSM 44599</strain>
    </source>
</reference>
<keyword evidence="2" id="KW-1185">Reference proteome</keyword>
<organism evidence="1 2">
    <name type="scientific">Nocardia puris</name>
    <dbReference type="NCBI Taxonomy" id="208602"/>
    <lineage>
        <taxon>Bacteria</taxon>
        <taxon>Bacillati</taxon>
        <taxon>Actinomycetota</taxon>
        <taxon>Actinomycetes</taxon>
        <taxon>Mycobacteriales</taxon>
        <taxon>Nocardiaceae</taxon>
        <taxon>Nocardia</taxon>
    </lineage>
</organism>
<proteinExistence type="predicted"/>
<gene>
    <name evidence="1" type="ORF">DFR74_11435</name>
</gene>
<dbReference type="EMBL" id="QNRE01000014">
    <property type="protein sequence ID" value="RBO85495.1"/>
    <property type="molecule type" value="Genomic_DNA"/>
</dbReference>